<evidence type="ECO:0000256" key="8">
    <source>
        <dbReference type="RuleBase" id="RU364140"/>
    </source>
</evidence>
<dbReference type="GO" id="GO:0070847">
    <property type="term" value="C:core mediator complex"/>
    <property type="evidence" value="ECO:0007669"/>
    <property type="project" value="TreeGrafter"/>
</dbReference>
<evidence type="ECO:0000256" key="4">
    <source>
        <dbReference type="ARBA" id="ARBA00023015"/>
    </source>
</evidence>
<keyword evidence="8" id="KW-0010">Activator</keyword>
<evidence type="ECO:0000256" key="5">
    <source>
        <dbReference type="ARBA" id="ARBA00023163"/>
    </source>
</evidence>
<dbReference type="GO" id="GO:0016592">
    <property type="term" value="C:mediator complex"/>
    <property type="evidence" value="ECO:0007669"/>
    <property type="project" value="InterPro"/>
</dbReference>
<name>A0A0M8MJX8_9BASI</name>
<comment type="similarity">
    <text evidence="2 8">Belongs to the Mediator complex subunit 17 family.</text>
</comment>
<dbReference type="InterPro" id="IPR019313">
    <property type="entry name" value="Mediator_Med17"/>
</dbReference>
<dbReference type="PANTHER" id="PTHR13114:SF7">
    <property type="entry name" value="MEDIATOR OF RNA POLYMERASE II TRANSCRIPTION SUBUNIT 17"/>
    <property type="match status" value="1"/>
</dbReference>
<dbReference type="VEuPathDB" id="FungiDB:Malapachy_4162"/>
<feature type="compositionally biased region" description="Low complexity" evidence="9">
    <location>
        <begin position="108"/>
        <end position="126"/>
    </location>
</feature>
<dbReference type="AlphaFoldDB" id="A0A0M8MJX8"/>
<evidence type="ECO:0000256" key="1">
    <source>
        <dbReference type="ARBA" id="ARBA00004123"/>
    </source>
</evidence>
<dbReference type="RefSeq" id="XP_017991608.1">
    <property type="nucleotide sequence ID" value="XM_018138617.1"/>
</dbReference>
<proteinExistence type="inferred from homology"/>
<gene>
    <name evidence="8" type="primary">MED17</name>
    <name evidence="10" type="ORF">Malapachy_4162</name>
</gene>
<protein>
    <recommendedName>
        <fullName evidence="3 8">Mediator of RNA polymerase II transcription subunit 17</fullName>
    </recommendedName>
    <alternativeName>
        <fullName evidence="7 8">Mediator complex subunit 17</fullName>
    </alternativeName>
</protein>
<comment type="caution">
    <text evidence="10">The sequence shown here is derived from an EMBL/GenBank/DDBJ whole genome shotgun (WGS) entry which is preliminary data.</text>
</comment>
<dbReference type="PANTHER" id="PTHR13114">
    <property type="entry name" value="MEDIATOR OF RNA POLYMERASE II TRANSCRIPTION SUBUNIT 17"/>
    <property type="match status" value="1"/>
</dbReference>
<dbReference type="EMBL" id="LGAV01000004">
    <property type="protein sequence ID" value="KOS13976.1"/>
    <property type="molecule type" value="Genomic_DNA"/>
</dbReference>
<comment type="function">
    <text evidence="8">Component of the Mediator complex, a coactivator involved in the regulated transcription of nearly all RNA polymerase II-dependent genes. Mediator functions as a bridge to convey information from gene-specific regulatory proteins to the basal RNA polymerase II transcription machinery. Mediator is recruited to promoters by direct interactions with regulatory proteins and serves as a scaffold for the assembly of a functional preinitiation complex with RNA polymerase II and the general transcription factors.</text>
</comment>
<sequence>MTSDAETLRISVERVQAPQGTPEVLLDTLAPAHAPLASERALLDIHADGQRIVAPRLSYMEAQRAQRLRLWAERGEFSDVHASALHTSTPTASGAASSTDPLAALQAAYEPPTSSTTTEPASSDAAQVVSKPGTIRESEFVPFRDAMVHQLEVALFHAEQAQNLLGMLIQHSRTEPTNTVLAAQSEYFLDPQSISLSALERALPDEAEPPPPPPLSQRKLVLEEKRASLRRVAALLSQGADELRASHTPERERWLALQQIQRRGWKLTPGRPLMDIERFDTAGTSHHVLQGFGMPVMQGDGSVKEEGARDAWIGYGPSEAPLSVLQRTLAYWADASSSDEAKLAFPDRSWRRLCVQFRDTSQSPPRVWSSASIPEASATDYDAQLYDAQLDAVDMELFRELIAQSGTLSPVLGRTITDHSIELPLSSTLDVRFELVPYGSEDERATSTNLLEADTAWPTLLLHVLRLRMVRGWTRRISALRNTHAAAITVQRPSARSTLMAPLWELYEYTLFLSRLQSFLTKALDHHNTKGTTHATMIWEPYNAIKNVHVWISDLLDVAQDDPQSASPCGGSVLVYVNATYVPVDALRSSMIMQLILRAPSYMVAFFPRHPTPSGLGVRIPLELEQLPSLLLSELAGASASGEASPREAST</sequence>
<evidence type="ECO:0000256" key="9">
    <source>
        <dbReference type="SAM" id="MobiDB-lite"/>
    </source>
</evidence>
<evidence type="ECO:0000313" key="10">
    <source>
        <dbReference type="EMBL" id="KOS13976.1"/>
    </source>
</evidence>
<dbReference type="GO" id="GO:0006357">
    <property type="term" value="P:regulation of transcription by RNA polymerase II"/>
    <property type="evidence" value="ECO:0007669"/>
    <property type="project" value="InterPro"/>
</dbReference>
<dbReference type="GeneID" id="28730493"/>
<reference evidence="10 11" key="1">
    <citation type="submission" date="2015-07" db="EMBL/GenBank/DDBJ databases">
        <title>Draft Genome Sequence of Malassezia furfur CBS1878 and Malassezia pachydermatis CBS1879.</title>
        <authorList>
            <person name="Triana S."/>
            <person name="Ohm R."/>
            <person name="Gonzalez A."/>
            <person name="DeCock H."/>
            <person name="Restrepo S."/>
            <person name="Celis A."/>
        </authorList>
    </citation>
    <scope>NUCLEOTIDE SEQUENCE [LARGE SCALE GENOMIC DNA]</scope>
    <source>
        <strain evidence="10 11">CBS 1879</strain>
    </source>
</reference>
<evidence type="ECO:0000256" key="2">
    <source>
        <dbReference type="ARBA" id="ARBA00005635"/>
    </source>
</evidence>
<evidence type="ECO:0000256" key="6">
    <source>
        <dbReference type="ARBA" id="ARBA00023242"/>
    </source>
</evidence>
<dbReference type="GO" id="GO:0003712">
    <property type="term" value="F:transcription coregulator activity"/>
    <property type="evidence" value="ECO:0007669"/>
    <property type="project" value="InterPro"/>
</dbReference>
<dbReference type="Pfam" id="PF10156">
    <property type="entry name" value="Med17"/>
    <property type="match status" value="1"/>
</dbReference>
<comment type="subunit">
    <text evidence="8">Component of the Mediator complex.</text>
</comment>
<evidence type="ECO:0000256" key="7">
    <source>
        <dbReference type="ARBA" id="ARBA00032014"/>
    </source>
</evidence>
<evidence type="ECO:0000313" key="11">
    <source>
        <dbReference type="Proteomes" id="UP000037751"/>
    </source>
</evidence>
<keyword evidence="6 8" id="KW-0539">Nucleus</keyword>
<dbReference type="OrthoDB" id="1902587at2759"/>
<keyword evidence="5 8" id="KW-0804">Transcription</keyword>
<comment type="subcellular location">
    <subcellularLocation>
        <location evidence="1 8">Nucleus</location>
    </subcellularLocation>
</comment>
<dbReference type="STRING" id="77020.A0A0M8MJX8"/>
<keyword evidence="11" id="KW-1185">Reference proteome</keyword>
<keyword evidence="4 8" id="KW-0805">Transcription regulation</keyword>
<evidence type="ECO:0000256" key="3">
    <source>
        <dbReference type="ARBA" id="ARBA00019610"/>
    </source>
</evidence>
<accession>A0A0M8MJX8</accession>
<feature type="region of interest" description="Disordered" evidence="9">
    <location>
        <begin position="108"/>
        <end position="131"/>
    </location>
</feature>
<dbReference type="Proteomes" id="UP000037751">
    <property type="component" value="Unassembled WGS sequence"/>
</dbReference>
<organism evidence="10 11">
    <name type="scientific">Malassezia pachydermatis</name>
    <dbReference type="NCBI Taxonomy" id="77020"/>
    <lineage>
        <taxon>Eukaryota</taxon>
        <taxon>Fungi</taxon>
        <taxon>Dikarya</taxon>
        <taxon>Basidiomycota</taxon>
        <taxon>Ustilaginomycotina</taxon>
        <taxon>Malasseziomycetes</taxon>
        <taxon>Malasseziales</taxon>
        <taxon>Malasseziaceae</taxon>
        <taxon>Malassezia</taxon>
    </lineage>
</organism>